<name>A0A9X0DS53_9HELO</name>
<dbReference type="AlphaFoldDB" id="A0A9X0DS53"/>
<reference evidence="2" key="1">
    <citation type="submission" date="2022-11" db="EMBL/GenBank/DDBJ databases">
        <title>Genome Resource of Sclerotinia nivalis Strain SnTB1, a Plant Pathogen Isolated from American Ginseng.</title>
        <authorList>
            <person name="Fan S."/>
        </authorList>
    </citation>
    <scope>NUCLEOTIDE SEQUENCE</scope>
    <source>
        <strain evidence="2">SnTB1</strain>
    </source>
</reference>
<evidence type="ECO:0000313" key="3">
    <source>
        <dbReference type="Proteomes" id="UP001152300"/>
    </source>
</evidence>
<feature type="region of interest" description="Disordered" evidence="1">
    <location>
        <begin position="106"/>
        <end position="148"/>
    </location>
</feature>
<evidence type="ECO:0000313" key="2">
    <source>
        <dbReference type="EMBL" id="KAJ8071808.1"/>
    </source>
</evidence>
<keyword evidence="3" id="KW-1185">Reference proteome</keyword>
<protein>
    <submittedName>
        <fullName evidence="2">Uncharacterized protein</fullName>
    </submittedName>
</protein>
<feature type="compositionally biased region" description="Polar residues" evidence="1">
    <location>
        <begin position="119"/>
        <end position="130"/>
    </location>
</feature>
<dbReference type="EMBL" id="JAPEIS010000001">
    <property type="protein sequence ID" value="KAJ8071808.1"/>
    <property type="molecule type" value="Genomic_DNA"/>
</dbReference>
<sequence length="191" mass="22336">MLHRLPHPVSRFQLLGDEIPYFVLDIFRQKSIRHHSPPKNPFPVPVQRLSNKCPFPPLNLLSSIFRPPHFALRTSRKLVAYPVPHDISHTTHSPGTYIQNRRTPYSYKNSQYPHVHPPSQVTKSSQQNRVRVQYGSESESEKKEKKEKNGDFRIIRIKFHFPSFSFFPHHIICITPHDQKKHVKISNLSPG</sequence>
<proteinExistence type="predicted"/>
<evidence type="ECO:0000256" key="1">
    <source>
        <dbReference type="SAM" id="MobiDB-lite"/>
    </source>
</evidence>
<gene>
    <name evidence="2" type="ORF">OCU04_002122</name>
</gene>
<organism evidence="2 3">
    <name type="scientific">Sclerotinia nivalis</name>
    <dbReference type="NCBI Taxonomy" id="352851"/>
    <lineage>
        <taxon>Eukaryota</taxon>
        <taxon>Fungi</taxon>
        <taxon>Dikarya</taxon>
        <taxon>Ascomycota</taxon>
        <taxon>Pezizomycotina</taxon>
        <taxon>Leotiomycetes</taxon>
        <taxon>Helotiales</taxon>
        <taxon>Sclerotiniaceae</taxon>
        <taxon>Sclerotinia</taxon>
    </lineage>
</organism>
<dbReference type="Proteomes" id="UP001152300">
    <property type="component" value="Unassembled WGS sequence"/>
</dbReference>
<accession>A0A9X0DS53</accession>
<comment type="caution">
    <text evidence="2">The sequence shown here is derived from an EMBL/GenBank/DDBJ whole genome shotgun (WGS) entry which is preliminary data.</text>
</comment>
<feature type="compositionally biased region" description="Basic and acidic residues" evidence="1">
    <location>
        <begin position="139"/>
        <end position="148"/>
    </location>
</feature>